<evidence type="ECO:0000259" key="1">
    <source>
        <dbReference type="PROSITE" id="PS50943"/>
    </source>
</evidence>
<evidence type="ECO:0000313" key="2">
    <source>
        <dbReference type="EMBL" id="SIP74794.1"/>
    </source>
</evidence>
<dbReference type="PROSITE" id="PS50943">
    <property type="entry name" value="HTH_CROC1"/>
    <property type="match status" value="1"/>
</dbReference>
<sequence length="43" mass="4831">MAEKLGVKQAAVSQFEKAERLRQATLEKLAALYGRRPTQLTLD</sequence>
<dbReference type="GO" id="GO:0003677">
    <property type="term" value="F:DNA binding"/>
    <property type="evidence" value="ECO:0007669"/>
    <property type="project" value="InterPro"/>
</dbReference>
<dbReference type="RefSeq" id="WP_244590211.1">
    <property type="nucleotide sequence ID" value="NZ_CAWNQC010000236.1"/>
</dbReference>
<dbReference type="Pfam" id="PF01381">
    <property type="entry name" value="HTH_3"/>
    <property type="match status" value="1"/>
</dbReference>
<name>A0A1N6N178_9GAMM</name>
<dbReference type="EMBL" id="FTLG01000230">
    <property type="protein sequence ID" value="SIP74794.1"/>
    <property type="molecule type" value="Genomic_DNA"/>
</dbReference>
<dbReference type="InterPro" id="IPR001387">
    <property type="entry name" value="Cro/C1-type_HTH"/>
</dbReference>
<reference evidence="3" key="1">
    <citation type="submission" date="2016-12" db="EMBL/GenBank/DDBJ databases">
        <authorList>
            <person name="Gaudriault S."/>
        </authorList>
    </citation>
    <scope>NUCLEOTIDE SEQUENCE [LARGE SCALE GENOMIC DNA]</scope>
    <source>
        <strain evidence="3">HGB1681 (deposited as PTA-6826 in the American Type Culture Collection)</strain>
    </source>
</reference>
<dbReference type="SUPFAM" id="SSF47413">
    <property type="entry name" value="lambda repressor-like DNA-binding domains"/>
    <property type="match status" value="1"/>
</dbReference>
<dbReference type="AlphaFoldDB" id="A0A1N6N178"/>
<evidence type="ECO:0000313" key="3">
    <source>
        <dbReference type="Proteomes" id="UP000196435"/>
    </source>
</evidence>
<proteinExistence type="predicted"/>
<dbReference type="Proteomes" id="UP000196435">
    <property type="component" value="Unassembled WGS sequence"/>
</dbReference>
<protein>
    <recommendedName>
        <fullName evidence="1">HTH cro/C1-type domain-containing protein</fullName>
    </recommendedName>
</protein>
<gene>
    <name evidence="2" type="ORF">XIS1_840063</name>
</gene>
<accession>A0A1N6N178</accession>
<dbReference type="InterPro" id="IPR010982">
    <property type="entry name" value="Lambda_DNA-bd_dom_sf"/>
</dbReference>
<organism evidence="2 3">
    <name type="scientific">Xenorhabdus innexi</name>
    <dbReference type="NCBI Taxonomy" id="290109"/>
    <lineage>
        <taxon>Bacteria</taxon>
        <taxon>Pseudomonadati</taxon>
        <taxon>Pseudomonadota</taxon>
        <taxon>Gammaproteobacteria</taxon>
        <taxon>Enterobacterales</taxon>
        <taxon>Morganellaceae</taxon>
        <taxon>Xenorhabdus</taxon>
    </lineage>
</organism>
<feature type="domain" description="HTH cro/C1-type" evidence="1">
    <location>
        <begin position="1"/>
        <end position="40"/>
    </location>
</feature>
<dbReference type="Gene3D" id="1.10.260.40">
    <property type="entry name" value="lambda repressor-like DNA-binding domains"/>
    <property type="match status" value="1"/>
</dbReference>